<proteinExistence type="predicted"/>
<comment type="caution">
    <text evidence="2">The sequence shown here is derived from an EMBL/GenBank/DDBJ whole genome shotgun (WGS) entry which is preliminary data.</text>
</comment>
<accession>A0A8S2W458</accession>
<feature type="domain" description="Dynein heavy chain hydrolytic ATP-binding dynein motor region" evidence="1">
    <location>
        <begin position="1"/>
        <end position="45"/>
    </location>
</feature>
<dbReference type="GO" id="GO:0051959">
    <property type="term" value="F:dynein light intermediate chain binding"/>
    <property type="evidence" value="ECO:0007669"/>
    <property type="project" value="InterPro"/>
</dbReference>
<dbReference type="PANTHER" id="PTHR22878">
    <property type="entry name" value="DYNEIN HEAVY CHAIN 6, AXONEMAL-LIKE-RELATED"/>
    <property type="match status" value="1"/>
</dbReference>
<evidence type="ECO:0000259" key="1">
    <source>
        <dbReference type="Pfam" id="PF12774"/>
    </source>
</evidence>
<reference evidence="2" key="1">
    <citation type="submission" date="2021-02" db="EMBL/GenBank/DDBJ databases">
        <authorList>
            <person name="Nowell W R."/>
        </authorList>
    </citation>
    <scope>NUCLEOTIDE SEQUENCE</scope>
</reference>
<name>A0A8S2W458_9BILA</name>
<dbReference type="InterPro" id="IPR035699">
    <property type="entry name" value="AAA_6"/>
</dbReference>
<dbReference type="Pfam" id="PF12774">
    <property type="entry name" value="AAA_6"/>
    <property type="match status" value="1"/>
</dbReference>
<dbReference type="Gene3D" id="3.40.50.300">
    <property type="entry name" value="P-loop containing nucleotide triphosphate hydrolases"/>
    <property type="match status" value="1"/>
</dbReference>
<protein>
    <recommendedName>
        <fullName evidence="1">Dynein heavy chain hydrolytic ATP-binding dynein motor region domain-containing protein</fullName>
    </recommendedName>
</protein>
<evidence type="ECO:0000313" key="4">
    <source>
        <dbReference type="Proteomes" id="UP000681967"/>
    </source>
</evidence>
<dbReference type="GO" id="GO:0045505">
    <property type="term" value="F:dynein intermediate chain binding"/>
    <property type="evidence" value="ECO:0007669"/>
    <property type="project" value="InterPro"/>
</dbReference>
<organism evidence="2 4">
    <name type="scientific">Rotaria magnacalcarata</name>
    <dbReference type="NCBI Taxonomy" id="392030"/>
    <lineage>
        <taxon>Eukaryota</taxon>
        <taxon>Metazoa</taxon>
        <taxon>Spiralia</taxon>
        <taxon>Gnathifera</taxon>
        <taxon>Rotifera</taxon>
        <taxon>Eurotatoria</taxon>
        <taxon>Bdelloidea</taxon>
        <taxon>Philodinida</taxon>
        <taxon>Philodinidae</taxon>
        <taxon>Rotaria</taxon>
    </lineage>
</organism>
<gene>
    <name evidence="2" type="ORF">BYL167_LOCUS32905</name>
    <name evidence="3" type="ORF">GIL414_LOCUS53760</name>
</gene>
<dbReference type="EMBL" id="CAJOBJ010187052">
    <property type="protein sequence ID" value="CAF4939912.1"/>
    <property type="molecule type" value="Genomic_DNA"/>
</dbReference>
<sequence>MNPGYAGRTELPESIKALFRPVVVIVPDLQQICEIMLFSEGFSLAK</sequence>
<evidence type="ECO:0000313" key="3">
    <source>
        <dbReference type="EMBL" id="CAF4939912.1"/>
    </source>
</evidence>
<dbReference type="Proteomes" id="UP000681720">
    <property type="component" value="Unassembled WGS sequence"/>
</dbReference>
<evidence type="ECO:0000313" key="2">
    <source>
        <dbReference type="EMBL" id="CAF4431067.1"/>
    </source>
</evidence>
<dbReference type="EMBL" id="CAJOBH010062319">
    <property type="protein sequence ID" value="CAF4431067.1"/>
    <property type="molecule type" value="Genomic_DNA"/>
</dbReference>
<dbReference type="InterPro" id="IPR027417">
    <property type="entry name" value="P-loop_NTPase"/>
</dbReference>
<dbReference type="InterPro" id="IPR026983">
    <property type="entry name" value="DHC"/>
</dbReference>
<dbReference type="GO" id="GO:0030286">
    <property type="term" value="C:dynein complex"/>
    <property type="evidence" value="ECO:0007669"/>
    <property type="project" value="InterPro"/>
</dbReference>
<dbReference type="PANTHER" id="PTHR22878:SF63">
    <property type="entry name" value="DYNEIN AXONEMAL HEAVY CHAIN 10"/>
    <property type="match status" value="1"/>
</dbReference>
<dbReference type="GO" id="GO:0005524">
    <property type="term" value="F:ATP binding"/>
    <property type="evidence" value="ECO:0007669"/>
    <property type="project" value="InterPro"/>
</dbReference>
<feature type="non-terminal residue" evidence="2">
    <location>
        <position position="46"/>
    </location>
</feature>
<dbReference type="Proteomes" id="UP000681967">
    <property type="component" value="Unassembled WGS sequence"/>
</dbReference>
<dbReference type="AlphaFoldDB" id="A0A8S2W458"/>
<dbReference type="GO" id="GO:0007018">
    <property type="term" value="P:microtubule-based movement"/>
    <property type="evidence" value="ECO:0007669"/>
    <property type="project" value="InterPro"/>
</dbReference>